<feature type="compositionally biased region" description="Polar residues" evidence="1">
    <location>
        <begin position="397"/>
        <end position="441"/>
    </location>
</feature>
<feature type="compositionally biased region" description="Low complexity" evidence="1">
    <location>
        <begin position="526"/>
        <end position="562"/>
    </location>
</feature>
<feature type="region of interest" description="Disordered" evidence="1">
    <location>
        <begin position="772"/>
        <end position="797"/>
    </location>
</feature>
<sequence length="797" mass="81804">MKLTTILATMPFGMVAALTASGSLVYYGNSSAQTATAINPVTAQCNTSTVYYPVFVTETYTTSIFVSPTACTTASGDIFPAATDSGGLPTVTHTSTSTSTYFKTTTLTVLAVTSTEPPKSTSSSLPFIFEVTSGTTRWINGVSPSSGASLTTATTTVLVPPSSLLTPSPASTTTLGTSQSHTTTLTSQGGVSTSTSYVSPDLTITTHITRTSTVTALTTTTRSSFGGMGSAGWNTTDSVDPSQASTTSHPTHEAVPTTATVSFFWASSGGHTYSTSTRVITTTLYRPIPVTSSSFMPSESSLLGTGSESVTTSVVESGITSLPSLPSSNLSTNGNFSILPITPSGSGQVSPATASAITSIGSAPSHGLTQLPSSMEGQRSASVLTATNATVIPPVNSPATSLQSTPTASFGNLTMTSTRPQTSVSEPSVTANSTAVTPATQSPSSSLASSGIVNPTTQTTPFLSINTSGGSIVSTSHLTNQTSSLPKVSGSASASLTSTSSATPSTQLLSSIGTSLANGQGPRPKSPTTPSSSSNSAPTGSTSSSTTFSTSKTSASASTSPSACGEHGDFVLDFDDLPSFSGDKDITQAPPIFSPYHHLTFSSGYVYAPQDKQPFAPHSANQLAVFLASGNGTNDTTWHQNGMSANVPRSEPGEITDGPYDGLSAFWFNARGAWLGCDNNGPEPCVFNVTGWTWNSQIGDEVATYNTQIEVPACSTSSGCKLQHVNFPDSFRGLSGIQIQAFANGKPRMFFMDDLELGWYDNSCAAGMQRMGRPGSFGGPGRSGGGRKRVVRRSLMR</sequence>
<feature type="region of interest" description="Disordered" evidence="1">
    <location>
        <begin position="395"/>
        <end position="453"/>
    </location>
</feature>
<keyword evidence="5" id="KW-1185">Reference proteome</keyword>
<evidence type="ECO:0000313" key="5">
    <source>
        <dbReference type="Proteomes" id="UP000803884"/>
    </source>
</evidence>
<feature type="compositionally biased region" description="Gly residues" evidence="1">
    <location>
        <begin position="775"/>
        <end position="784"/>
    </location>
</feature>
<evidence type="ECO:0000256" key="1">
    <source>
        <dbReference type="SAM" id="MobiDB-lite"/>
    </source>
</evidence>
<feature type="domain" description="DUF7371" evidence="3">
    <location>
        <begin position="566"/>
        <end position="770"/>
    </location>
</feature>
<organism evidence="4 5">
    <name type="scientific">Cladosporium halotolerans</name>
    <dbReference type="NCBI Taxonomy" id="1052096"/>
    <lineage>
        <taxon>Eukaryota</taxon>
        <taxon>Fungi</taxon>
        <taxon>Dikarya</taxon>
        <taxon>Ascomycota</taxon>
        <taxon>Pezizomycotina</taxon>
        <taxon>Dothideomycetes</taxon>
        <taxon>Dothideomycetidae</taxon>
        <taxon>Cladosporiales</taxon>
        <taxon>Cladosporiaceae</taxon>
        <taxon>Cladosporium</taxon>
    </lineage>
</organism>
<feature type="compositionally biased region" description="Low complexity" evidence="1">
    <location>
        <begin position="489"/>
        <end position="511"/>
    </location>
</feature>
<evidence type="ECO:0000256" key="2">
    <source>
        <dbReference type="SAM" id="SignalP"/>
    </source>
</evidence>
<gene>
    <name evidence="4" type="ORF">WHR41_04755</name>
</gene>
<feature type="compositionally biased region" description="Low complexity" evidence="1">
    <location>
        <begin position="160"/>
        <end position="190"/>
    </location>
</feature>
<feature type="region of interest" description="Disordered" evidence="1">
    <location>
        <begin position="160"/>
        <end position="192"/>
    </location>
</feature>
<dbReference type="RefSeq" id="XP_069229092.1">
    <property type="nucleotide sequence ID" value="XM_069373361.1"/>
</dbReference>
<dbReference type="AlphaFoldDB" id="A0AB34KLM0"/>
<accession>A0AB34KLM0</accession>
<protein>
    <recommendedName>
        <fullName evidence="3">DUF7371 domain-containing protein</fullName>
    </recommendedName>
</protein>
<dbReference type="EMBL" id="JAAQHG020000016">
    <property type="protein sequence ID" value="KAL1585987.1"/>
    <property type="molecule type" value="Genomic_DNA"/>
</dbReference>
<name>A0AB34KLM0_9PEZI</name>
<proteinExistence type="predicted"/>
<feature type="compositionally biased region" description="Basic residues" evidence="1">
    <location>
        <begin position="785"/>
        <end position="797"/>
    </location>
</feature>
<feature type="chain" id="PRO_5044316388" description="DUF7371 domain-containing protein" evidence="2">
    <location>
        <begin position="18"/>
        <end position="797"/>
    </location>
</feature>
<keyword evidence="2" id="KW-0732">Signal</keyword>
<dbReference type="Proteomes" id="UP000803884">
    <property type="component" value="Unassembled WGS sequence"/>
</dbReference>
<dbReference type="GeneID" id="96006199"/>
<dbReference type="InterPro" id="IPR055795">
    <property type="entry name" value="DUF7371"/>
</dbReference>
<comment type="caution">
    <text evidence="4">The sequence shown here is derived from an EMBL/GenBank/DDBJ whole genome shotgun (WGS) entry which is preliminary data.</text>
</comment>
<reference evidence="4 5" key="1">
    <citation type="journal article" date="2020" name="Microbiol. Resour. Announc.">
        <title>Draft Genome Sequence of a Cladosporium Species Isolated from the Mesophotic Ascidian Didemnum maculosum.</title>
        <authorList>
            <person name="Gioti A."/>
            <person name="Siaperas R."/>
            <person name="Nikolaivits E."/>
            <person name="Le Goff G."/>
            <person name="Ouazzani J."/>
            <person name="Kotoulas G."/>
            <person name="Topakas E."/>
        </authorList>
    </citation>
    <scope>NUCLEOTIDE SEQUENCE [LARGE SCALE GENOMIC DNA]</scope>
    <source>
        <strain evidence="4 5">TM138-S3</strain>
    </source>
</reference>
<feature type="signal peptide" evidence="2">
    <location>
        <begin position="1"/>
        <end position="17"/>
    </location>
</feature>
<dbReference type="Pfam" id="PF24086">
    <property type="entry name" value="DUF7371"/>
    <property type="match status" value="1"/>
</dbReference>
<evidence type="ECO:0000259" key="3">
    <source>
        <dbReference type="Pfam" id="PF24086"/>
    </source>
</evidence>
<evidence type="ECO:0000313" key="4">
    <source>
        <dbReference type="EMBL" id="KAL1585987.1"/>
    </source>
</evidence>
<feature type="region of interest" description="Disordered" evidence="1">
    <location>
        <begin position="480"/>
        <end position="562"/>
    </location>
</feature>